<dbReference type="GO" id="GO:0006260">
    <property type="term" value="P:DNA replication"/>
    <property type="evidence" value="ECO:0007669"/>
    <property type="project" value="UniProtKB-UniRule"/>
</dbReference>
<organism evidence="8 9">
    <name type="scientific">Cecembia rubra</name>
    <dbReference type="NCBI Taxonomy" id="1485585"/>
    <lineage>
        <taxon>Bacteria</taxon>
        <taxon>Pseudomonadati</taxon>
        <taxon>Bacteroidota</taxon>
        <taxon>Cytophagia</taxon>
        <taxon>Cytophagales</taxon>
        <taxon>Cyclobacteriaceae</taxon>
        <taxon>Cecembia</taxon>
    </lineage>
</organism>
<evidence type="ECO:0000256" key="2">
    <source>
        <dbReference type="ARBA" id="ARBA00022741"/>
    </source>
</evidence>
<dbReference type="GO" id="GO:0005737">
    <property type="term" value="C:cytoplasm"/>
    <property type="evidence" value="ECO:0007669"/>
    <property type="project" value="UniProtKB-SubCell"/>
</dbReference>
<comment type="subcellular location">
    <subcellularLocation>
        <location evidence="6">Cytoplasm</location>
    </subcellularLocation>
</comment>
<feature type="coiled-coil region" evidence="6">
    <location>
        <begin position="830"/>
        <end position="934"/>
    </location>
</feature>
<dbReference type="Pfam" id="PF02463">
    <property type="entry name" value="SMC_N"/>
    <property type="match status" value="1"/>
</dbReference>
<evidence type="ECO:0000256" key="6">
    <source>
        <dbReference type="HAMAP-Rule" id="MF_01894"/>
    </source>
</evidence>
<keyword evidence="2 6" id="KW-0547">Nucleotide-binding</keyword>
<dbReference type="Pfam" id="PF06470">
    <property type="entry name" value="SMC_hinge"/>
    <property type="match status" value="1"/>
</dbReference>
<dbReference type="InterPro" id="IPR010935">
    <property type="entry name" value="SMC_hinge"/>
</dbReference>
<dbReference type="OrthoDB" id="9808768at2"/>
<evidence type="ECO:0000313" key="9">
    <source>
        <dbReference type="Proteomes" id="UP000240708"/>
    </source>
</evidence>
<evidence type="ECO:0000256" key="5">
    <source>
        <dbReference type="ARBA" id="ARBA00023125"/>
    </source>
</evidence>
<feature type="domain" description="SMC hinge" evidence="7">
    <location>
        <begin position="520"/>
        <end position="628"/>
    </location>
</feature>
<dbReference type="GO" id="GO:0007062">
    <property type="term" value="P:sister chromatid cohesion"/>
    <property type="evidence" value="ECO:0007669"/>
    <property type="project" value="InterPro"/>
</dbReference>
<dbReference type="InterPro" id="IPR036277">
    <property type="entry name" value="SMC_hinge_sf"/>
</dbReference>
<feature type="coiled-coil region" evidence="6">
    <location>
        <begin position="664"/>
        <end position="738"/>
    </location>
</feature>
<dbReference type="PANTHER" id="PTHR43977">
    <property type="entry name" value="STRUCTURAL MAINTENANCE OF CHROMOSOMES PROTEIN 3"/>
    <property type="match status" value="1"/>
</dbReference>
<dbReference type="Gene3D" id="3.40.50.300">
    <property type="entry name" value="P-loop containing nucleotide triphosphate hydrolases"/>
    <property type="match status" value="2"/>
</dbReference>
<dbReference type="GO" id="GO:0016887">
    <property type="term" value="F:ATP hydrolysis activity"/>
    <property type="evidence" value="ECO:0007669"/>
    <property type="project" value="InterPro"/>
</dbReference>
<dbReference type="NCBIfam" id="TIGR02168">
    <property type="entry name" value="SMC_prok_B"/>
    <property type="match status" value="1"/>
</dbReference>
<sequence>MLLSKLEIKGFKSFGDRMVIHFDKGITGVVGPNGCGKSNVVDAIRWVLGEQKSRMLRSDKMENVIFNGTKNRKPTNMAEVSLTFENTKNLLPTEYTHVTITRRYYRSGESEYLLNGVVCRLKDITNLFMDTGINSNSYAIIELKMIDELLNDKNNSRRELFEEAAGISKFKTRKRETLRKLEDTDADLDRVEDVLFEIDKNLKSLEKQAKQTAKYFEIKKEYKEASINLAKRSVGKHSDNLIGLNQKIQEEQDRKLGINTKIAQKEAQLEENKTELINKEKLLASRQKTLNEHVNKIRQFESDKKIKNERLRFLEDRSQKLREQIDADRKSNDRAGFSIRSLEQEKESASKILNEKEIIVEELRIAYEAQKAEQVHIQESQKTLSRDYTIKKDRLYQLTKELEIKQIQLSTLKQELEKTASDDSSQESNLAEFEDKMFLLKEELDAKNAELGVLKAKEEDQLNKIEDANRIIEMIREEVTQNSRKLDAKQNEFNLTKSLVENLEGFPEAIKFLKKSPNWAKDTPLLSDILTTEEKYRVTIENYLENYMNYYVVDTEAQAIAAVNLLSDAARGKANFFVLEHFKSFQPSQTKLFPNAIPATEIIEYDEKYARLIGFILDDVYIIRGEYQDFPKDQNAIFITESGKFTKRKFSISGGSVGLFEGKRIGRAKNLEKLEKEIKELNKKVSSTRANLDNKLSDLLKLKEVSFKASIEKLQQEISEINQEYVSVRTKKEQLSELLSSNANKREDILDRIETLQFSLETITPELEEVKVVFEQLERELEEVNIRLQSESDMLSQKSAAFNQENILYHQQLNRVHSLDQEIEFKQTAFESSKERIEKSQQELSGIDQEIKTLLENNEIKDDELIELYAEKELIERGVNEAEKEYYACRGEIDDNDKQIRELQKSKEALDSLIQEMQQSMNEVKLKLASLKERLSVEFEIDLDQLMEENPDLDQAYLELSESEIREIVSKAKERLEKIGPINPMAMEAYDEIKQRHSFIQDQKEDLIKAKNSLLETIEEIDQVAKETFLDAFDKIKENFVKVFRSLFTAEDDCDLKLVDPENPLESPIEIMAKPKGKRPLTINQLSGGEKTLTATSLLFSIYLLKPAPFCIFDEVDAPLDDANIDKFNNIIQTFSKESQFIIVTHNKRTMASTDIIYGITMIEAGISRVVPVDLRELA</sequence>
<dbReference type="GO" id="GO:0005524">
    <property type="term" value="F:ATP binding"/>
    <property type="evidence" value="ECO:0007669"/>
    <property type="project" value="UniProtKB-UniRule"/>
</dbReference>
<comment type="domain">
    <text evidence="6">Contains large globular domains required for ATP hydrolysis at each terminus and a third globular domain forming a flexible hinge near the middle of the molecule. These domains are separated by coiled-coil structures.</text>
</comment>
<dbReference type="SUPFAM" id="SSF52540">
    <property type="entry name" value="P-loop containing nucleoside triphosphate hydrolases"/>
    <property type="match status" value="1"/>
</dbReference>
<comment type="function">
    <text evidence="6">Required for chromosome condensation and partitioning.</text>
</comment>
<dbReference type="EMBL" id="PYGF01000001">
    <property type="protein sequence ID" value="PSL07428.1"/>
    <property type="molecule type" value="Genomic_DNA"/>
</dbReference>
<evidence type="ECO:0000256" key="1">
    <source>
        <dbReference type="ARBA" id="ARBA00022490"/>
    </source>
</evidence>
<feature type="coiled-coil region" evidence="6">
    <location>
        <begin position="174"/>
        <end position="208"/>
    </location>
</feature>
<dbReference type="Gene3D" id="3.30.70.1620">
    <property type="match status" value="1"/>
</dbReference>
<keyword evidence="3 6" id="KW-0067">ATP-binding</keyword>
<dbReference type="Proteomes" id="UP000240708">
    <property type="component" value="Unassembled WGS sequence"/>
</dbReference>
<evidence type="ECO:0000313" key="8">
    <source>
        <dbReference type="EMBL" id="PSL07428.1"/>
    </source>
</evidence>
<feature type="coiled-coil region" evidence="6">
    <location>
        <begin position="259"/>
        <end position="492"/>
    </location>
</feature>
<dbReference type="InterPro" id="IPR024704">
    <property type="entry name" value="SMC"/>
</dbReference>
<accession>A0A2P8EDA4</accession>
<keyword evidence="4 6" id="KW-0175">Coiled coil</keyword>
<evidence type="ECO:0000259" key="7">
    <source>
        <dbReference type="SMART" id="SM00968"/>
    </source>
</evidence>
<dbReference type="RefSeq" id="WP_106565515.1">
    <property type="nucleotide sequence ID" value="NZ_PYGF01000001.1"/>
</dbReference>
<feature type="binding site" evidence="6">
    <location>
        <begin position="32"/>
        <end position="39"/>
    </location>
    <ligand>
        <name>ATP</name>
        <dbReference type="ChEBI" id="CHEBI:30616"/>
    </ligand>
</feature>
<evidence type="ECO:0000256" key="3">
    <source>
        <dbReference type="ARBA" id="ARBA00022840"/>
    </source>
</evidence>
<dbReference type="InterPro" id="IPR011890">
    <property type="entry name" value="SMC_prok"/>
</dbReference>
<keyword evidence="9" id="KW-1185">Reference proteome</keyword>
<dbReference type="AlphaFoldDB" id="A0A2P8EDA4"/>
<dbReference type="PIRSF" id="PIRSF005719">
    <property type="entry name" value="SMC"/>
    <property type="match status" value="1"/>
</dbReference>
<keyword evidence="1 6" id="KW-0963">Cytoplasm</keyword>
<feature type="coiled-coil region" evidence="6">
    <location>
        <begin position="767"/>
        <end position="794"/>
    </location>
</feature>
<keyword evidence="5 6" id="KW-0238">DNA-binding</keyword>
<dbReference type="InterPro" id="IPR027417">
    <property type="entry name" value="P-loop_NTPase"/>
</dbReference>
<protein>
    <recommendedName>
        <fullName evidence="6">Chromosome partition protein Smc</fullName>
    </recommendedName>
</protein>
<name>A0A2P8EDA4_9BACT</name>
<proteinExistence type="inferred from homology"/>
<comment type="subunit">
    <text evidence="6">Homodimer.</text>
</comment>
<evidence type="ECO:0000256" key="4">
    <source>
        <dbReference type="ARBA" id="ARBA00023054"/>
    </source>
</evidence>
<dbReference type="GO" id="GO:0030261">
    <property type="term" value="P:chromosome condensation"/>
    <property type="evidence" value="ECO:0007669"/>
    <property type="project" value="InterPro"/>
</dbReference>
<dbReference type="HAMAP" id="MF_01894">
    <property type="entry name" value="Smc_prok"/>
    <property type="match status" value="1"/>
</dbReference>
<dbReference type="GO" id="GO:0005694">
    <property type="term" value="C:chromosome"/>
    <property type="evidence" value="ECO:0007669"/>
    <property type="project" value="InterPro"/>
</dbReference>
<dbReference type="SMART" id="SM00968">
    <property type="entry name" value="SMC_hinge"/>
    <property type="match status" value="1"/>
</dbReference>
<dbReference type="Gene3D" id="1.20.1060.20">
    <property type="match status" value="1"/>
</dbReference>
<comment type="caution">
    <text evidence="8">The sequence shown here is derived from an EMBL/GenBank/DDBJ whole genome shotgun (WGS) entry which is preliminary data.</text>
</comment>
<dbReference type="GO" id="GO:0007059">
    <property type="term" value="P:chromosome segregation"/>
    <property type="evidence" value="ECO:0007669"/>
    <property type="project" value="UniProtKB-UniRule"/>
</dbReference>
<comment type="similarity">
    <text evidence="6">Belongs to the SMC family.</text>
</comment>
<dbReference type="SUPFAM" id="SSF75553">
    <property type="entry name" value="Smc hinge domain"/>
    <property type="match status" value="1"/>
</dbReference>
<gene>
    <name evidence="6" type="primary">smc</name>
    <name evidence="8" type="ORF">CLV48_101358</name>
</gene>
<dbReference type="InterPro" id="IPR003395">
    <property type="entry name" value="RecF/RecN/SMC_N"/>
</dbReference>
<dbReference type="GO" id="GO:0003677">
    <property type="term" value="F:DNA binding"/>
    <property type="evidence" value="ECO:0007669"/>
    <property type="project" value="UniProtKB-UniRule"/>
</dbReference>
<reference evidence="8 9" key="1">
    <citation type="submission" date="2018-03" db="EMBL/GenBank/DDBJ databases">
        <title>Genomic Encyclopedia of Archaeal and Bacterial Type Strains, Phase II (KMG-II): from individual species to whole genera.</title>
        <authorList>
            <person name="Goeker M."/>
        </authorList>
    </citation>
    <scope>NUCLEOTIDE SEQUENCE [LARGE SCALE GENOMIC DNA]</scope>
    <source>
        <strain evidence="8 9">DSM 28057</strain>
    </source>
</reference>